<evidence type="ECO:0000256" key="6">
    <source>
        <dbReference type="PIRSR" id="PIRSR000189-1"/>
    </source>
</evidence>
<dbReference type="EMBL" id="VIFY01000021">
    <property type="protein sequence ID" value="TQB75351.1"/>
    <property type="molecule type" value="Genomic_DNA"/>
</dbReference>
<evidence type="ECO:0000256" key="5">
    <source>
        <dbReference type="ARBA" id="ARBA00023002"/>
    </source>
</evidence>
<accession>A0A507QZ71</accession>
<evidence type="ECO:0000259" key="7">
    <source>
        <dbReference type="Pfam" id="PF01266"/>
    </source>
</evidence>
<dbReference type="Gene3D" id="3.40.50.720">
    <property type="entry name" value="NAD(P)-binding Rossmann-like Domain"/>
    <property type="match status" value="1"/>
</dbReference>
<dbReference type="SUPFAM" id="SSF51971">
    <property type="entry name" value="Nucleotide-binding domain"/>
    <property type="match status" value="1"/>
</dbReference>
<dbReference type="PROSITE" id="PS00677">
    <property type="entry name" value="DAO"/>
    <property type="match status" value="1"/>
</dbReference>
<evidence type="ECO:0000256" key="4">
    <source>
        <dbReference type="ARBA" id="ARBA00022827"/>
    </source>
</evidence>
<dbReference type="Proteomes" id="UP000319663">
    <property type="component" value="Unassembled WGS sequence"/>
</dbReference>
<feature type="binding site" evidence="6">
    <location>
        <position position="280"/>
    </location>
    <ligand>
        <name>D-dopa</name>
        <dbReference type="ChEBI" id="CHEBI:149689"/>
    </ligand>
</feature>
<evidence type="ECO:0000256" key="2">
    <source>
        <dbReference type="ARBA" id="ARBA00006730"/>
    </source>
</evidence>
<protein>
    <recommendedName>
        <fullName evidence="7">FAD dependent oxidoreductase domain-containing protein</fullName>
    </recommendedName>
</protein>
<dbReference type="GO" id="GO:0019478">
    <property type="term" value="P:D-amino acid catabolic process"/>
    <property type="evidence" value="ECO:0007669"/>
    <property type="project" value="TreeGrafter"/>
</dbReference>
<dbReference type="GO" id="GO:0071949">
    <property type="term" value="F:FAD binding"/>
    <property type="evidence" value="ECO:0007669"/>
    <property type="project" value="InterPro"/>
</dbReference>
<organism evidence="8 9">
    <name type="scientific">Monascus purpureus</name>
    <name type="common">Red mold</name>
    <name type="synonym">Monascus anka</name>
    <dbReference type="NCBI Taxonomy" id="5098"/>
    <lineage>
        <taxon>Eukaryota</taxon>
        <taxon>Fungi</taxon>
        <taxon>Dikarya</taxon>
        <taxon>Ascomycota</taxon>
        <taxon>Pezizomycotina</taxon>
        <taxon>Eurotiomycetes</taxon>
        <taxon>Eurotiomycetidae</taxon>
        <taxon>Eurotiales</taxon>
        <taxon>Aspergillaceae</taxon>
        <taxon>Monascus</taxon>
    </lineage>
</organism>
<dbReference type="PANTHER" id="PTHR11530:SF11">
    <property type="entry name" value="D-ASPARTATE OXIDASE"/>
    <property type="match status" value="1"/>
</dbReference>
<dbReference type="GO" id="GO:0005737">
    <property type="term" value="C:cytoplasm"/>
    <property type="evidence" value="ECO:0007669"/>
    <property type="project" value="TreeGrafter"/>
</dbReference>
<dbReference type="InterPro" id="IPR006181">
    <property type="entry name" value="D-amino_acid_oxidase_CS"/>
</dbReference>
<evidence type="ECO:0000256" key="1">
    <source>
        <dbReference type="ARBA" id="ARBA00001974"/>
    </source>
</evidence>
<keyword evidence="4 6" id="KW-0274">FAD</keyword>
<keyword evidence="3" id="KW-0285">Flavoprotein</keyword>
<dbReference type="AlphaFoldDB" id="A0A507QZ71"/>
<evidence type="ECO:0000256" key="3">
    <source>
        <dbReference type="ARBA" id="ARBA00022630"/>
    </source>
</evidence>
<dbReference type="InterPro" id="IPR023209">
    <property type="entry name" value="DAO"/>
</dbReference>
<dbReference type="OrthoDB" id="2015447at2759"/>
<dbReference type="PIRSF" id="PIRSF000189">
    <property type="entry name" value="D-aa_oxidase"/>
    <property type="match status" value="1"/>
</dbReference>
<reference evidence="8 9" key="1">
    <citation type="submission" date="2019-06" db="EMBL/GenBank/DDBJ databases">
        <title>Wine fermentation using esterase from Monascus purpureus.</title>
        <authorList>
            <person name="Geng C."/>
            <person name="Zhang Y."/>
        </authorList>
    </citation>
    <scope>NUCLEOTIDE SEQUENCE [LARGE SCALE GENOMIC DNA]</scope>
    <source>
        <strain evidence="8">HQ1</strain>
    </source>
</reference>
<keyword evidence="9" id="KW-1185">Reference proteome</keyword>
<gene>
    <name evidence="8" type="ORF">MPDQ_003328</name>
</gene>
<feature type="domain" description="FAD dependent oxidoreductase" evidence="7">
    <location>
        <begin position="3"/>
        <end position="323"/>
    </location>
</feature>
<dbReference type="PANTHER" id="PTHR11530">
    <property type="entry name" value="D-AMINO ACID OXIDASE"/>
    <property type="match status" value="1"/>
</dbReference>
<comment type="similarity">
    <text evidence="2">Belongs to the DAMOX/DASOX family.</text>
</comment>
<name>A0A507QZ71_MONPU</name>
<comment type="cofactor">
    <cofactor evidence="1 6">
        <name>FAD</name>
        <dbReference type="ChEBI" id="CHEBI:57692"/>
    </cofactor>
</comment>
<feature type="binding site" evidence="6">
    <location>
        <position position="307"/>
    </location>
    <ligand>
        <name>D-dopa</name>
        <dbReference type="ChEBI" id="CHEBI:149689"/>
    </ligand>
</feature>
<keyword evidence="5" id="KW-0560">Oxidoreductase</keyword>
<proteinExistence type="inferred from homology"/>
<dbReference type="GO" id="GO:0003884">
    <property type="term" value="F:D-amino-acid oxidase activity"/>
    <property type="evidence" value="ECO:0007669"/>
    <property type="project" value="InterPro"/>
</dbReference>
<dbReference type="Pfam" id="PF01266">
    <property type="entry name" value="DAO"/>
    <property type="match status" value="1"/>
</dbReference>
<feature type="binding site" evidence="6">
    <location>
        <position position="158"/>
    </location>
    <ligand>
        <name>FAD</name>
        <dbReference type="ChEBI" id="CHEBI:57692"/>
    </ligand>
</feature>
<dbReference type="SUPFAM" id="SSF54373">
    <property type="entry name" value="FAD-linked reductases, C-terminal domain"/>
    <property type="match status" value="1"/>
</dbReference>
<evidence type="ECO:0000313" key="8">
    <source>
        <dbReference type="EMBL" id="TQB75351.1"/>
    </source>
</evidence>
<dbReference type="Gene3D" id="3.30.9.10">
    <property type="entry name" value="D-Amino Acid Oxidase, subunit A, domain 2"/>
    <property type="match status" value="1"/>
</dbReference>
<dbReference type="STRING" id="5098.A0A507QZ71"/>
<sequence length="335" mass="37005">MPRITILGAGITGMAIASQLPKHYDVTIAARNLPGDPHVQEWASPWAGAVWTGMEGSSEREQKMQLNALAVWWQLALSDPDSSVRRVEMTEIRESGSLDQIWYRNKVPGFIEVPCKELPEGASFGFKYSTIVLTPMTFLPWLRSKLEASGVKFKRVTVRSLADLSGLGHDVLVNASGTGPLRLADVADPNVQEVRGQTLLVKTDYDQLLMRRGKDYTYIFGRGDGTAILGGIKQYGNTDTQVDDYIRKDIVRRAHENLPQHFPSTDPNSYTVLRDIVGIRPERNGGVRVEKEVINGQKVVHAYGTGGGGYAFSFGVAREVAKLVNEYVFEPAAKL</sequence>
<evidence type="ECO:0000313" key="9">
    <source>
        <dbReference type="Proteomes" id="UP000319663"/>
    </source>
</evidence>
<comment type="caution">
    <text evidence="8">The sequence shown here is derived from an EMBL/GenBank/DDBJ whole genome shotgun (WGS) entry which is preliminary data.</text>
</comment>
<dbReference type="InterPro" id="IPR006076">
    <property type="entry name" value="FAD-dep_OxRdtase"/>
</dbReference>